<feature type="transmembrane region" description="Helical" evidence="1">
    <location>
        <begin position="242"/>
        <end position="261"/>
    </location>
</feature>
<feature type="transmembrane region" description="Helical" evidence="1">
    <location>
        <begin position="6"/>
        <end position="30"/>
    </location>
</feature>
<feature type="transmembrane region" description="Helical" evidence="1">
    <location>
        <begin position="207"/>
        <end position="230"/>
    </location>
</feature>
<dbReference type="Proteomes" id="UP001152747">
    <property type="component" value="Unassembled WGS sequence"/>
</dbReference>
<name>A0A9P1NA87_9PELO</name>
<dbReference type="PANTHER" id="PTHR46000">
    <property type="entry name" value="SEVEN TM RECEPTOR-RELATED"/>
    <property type="match status" value="1"/>
</dbReference>
<evidence type="ECO:0000313" key="3">
    <source>
        <dbReference type="Proteomes" id="UP001152747"/>
    </source>
</evidence>
<keyword evidence="1" id="KW-0812">Transmembrane</keyword>
<evidence type="ECO:0000256" key="1">
    <source>
        <dbReference type="SAM" id="Phobius"/>
    </source>
</evidence>
<reference evidence="2" key="1">
    <citation type="submission" date="2022-11" db="EMBL/GenBank/DDBJ databases">
        <authorList>
            <person name="Kikuchi T."/>
        </authorList>
    </citation>
    <scope>NUCLEOTIDE SEQUENCE</scope>
    <source>
        <strain evidence="2">PS1010</strain>
    </source>
</reference>
<sequence length="290" mass="33622">MSIPNIYRIASIFSTILTTCTNLILVILTARYIKKRFGVYKYLIIIFSTVGIIFDATGFLNSPMLHSFDSGFIHLSPIENCFTRHSENNPGFDCHYVLFFGVTCFILLFSLGEVDGYTKEYVNKDFIETYGVVIDEISAFSFIVLDKTYKSYRCQPIFYIIFVTFTMLFQNAIIIFCGFKIRGKLYNDKCKYSPVLLTLHQQFFKTLVLQVTIPTLFIFLPIFLVFYAPFFGFKMSVSSSNVFFLFYMYPAIDSIIVMYVITEYKNALRDLLSDVFCIKNFNSRVNVDFG</sequence>
<keyword evidence="1" id="KW-0472">Membrane</keyword>
<evidence type="ECO:0000313" key="2">
    <source>
        <dbReference type="EMBL" id="CAI5453567.1"/>
    </source>
</evidence>
<evidence type="ECO:0008006" key="4">
    <source>
        <dbReference type="Google" id="ProtNLM"/>
    </source>
</evidence>
<dbReference type="InterPro" id="IPR019428">
    <property type="entry name" value="7TM_GPCR_serpentine_rcpt_Str"/>
</dbReference>
<comment type="caution">
    <text evidence="2">The sequence shown here is derived from an EMBL/GenBank/DDBJ whole genome shotgun (WGS) entry which is preliminary data.</text>
</comment>
<feature type="transmembrane region" description="Helical" evidence="1">
    <location>
        <begin position="96"/>
        <end position="114"/>
    </location>
</feature>
<keyword evidence="3" id="KW-1185">Reference proteome</keyword>
<feature type="transmembrane region" description="Helical" evidence="1">
    <location>
        <begin position="42"/>
        <end position="60"/>
    </location>
</feature>
<feature type="transmembrane region" description="Helical" evidence="1">
    <location>
        <begin position="157"/>
        <end position="179"/>
    </location>
</feature>
<keyword evidence="1" id="KW-1133">Transmembrane helix</keyword>
<dbReference type="EMBL" id="CANHGI010000005">
    <property type="protein sequence ID" value="CAI5453567.1"/>
    <property type="molecule type" value="Genomic_DNA"/>
</dbReference>
<dbReference type="PANTHER" id="PTHR46000:SF6">
    <property type="entry name" value="SEVEN TM RECEPTOR"/>
    <property type="match status" value="1"/>
</dbReference>
<gene>
    <name evidence="2" type="ORF">CAMP_LOCUS16204</name>
</gene>
<protein>
    <recommendedName>
        <fullName evidence="4">G-protein coupled receptors family 1 profile domain-containing protein</fullName>
    </recommendedName>
</protein>
<proteinExistence type="predicted"/>
<dbReference type="AlphaFoldDB" id="A0A9P1NA87"/>
<organism evidence="2 3">
    <name type="scientific">Caenorhabditis angaria</name>
    <dbReference type="NCBI Taxonomy" id="860376"/>
    <lineage>
        <taxon>Eukaryota</taxon>
        <taxon>Metazoa</taxon>
        <taxon>Ecdysozoa</taxon>
        <taxon>Nematoda</taxon>
        <taxon>Chromadorea</taxon>
        <taxon>Rhabditida</taxon>
        <taxon>Rhabditina</taxon>
        <taxon>Rhabditomorpha</taxon>
        <taxon>Rhabditoidea</taxon>
        <taxon>Rhabditidae</taxon>
        <taxon>Peloderinae</taxon>
        <taxon>Caenorhabditis</taxon>
    </lineage>
</organism>
<accession>A0A9P1NA87</accession>
<dbReference type="Pfam" id="PF10326">
    <property type="entry name" value="7TM_GPCR_Str"/>
    <property type="match status" value="2"/>
</dbReference>